<dbReference type="PANTHER" id="PTHR43859:SF4">
    <property type="entry name" value="BUTANOATE--COA LIGASE AAE1-RELATED"/>
    <property type="match status" value="1"/>
</dbReference>
<comment type="caution">
    <text evidence="6">The sequence shown here is derived from an EMBL/GenBank/DDBJ whole genome shotgun (WGS) entry which is preliminary data.</text>
</comment>
<comment type="similarity">
    <text evidence="1">Belongs to the ATP-dependent AMP-binding enzyme family.</text>
</comment>
<protein>
    <submittedName>
        <fullName evidence="6">Acyl--CoA ligase</fullName>
    </submittedName>
</protein>
<feature type="domain" description="AMP-binding enzyme C-terminal" evidence="5">
    <location>
        <begin position="63"/>
        <end position="138"/>
    </location>
</feature>
<evidence type="ECO:0000256" key="1">
    <source>
        <dbReference type="ARBA" id="ARBA00006432"/>
    </source>
</evidence>
<accession>A0A921ELG9</accession>
<dbReference type="Gene3D" id="3.40.50.12780">
    <property type="entry name" value="N-terminal domain of ligase-like"/>
    <property type="match status" value="1"/>
</dbReference>
<evidence type="ECO:0000313" key="7">
    <source>
        <dbReference type="Proteomes" id="UP000712713"/>
    </source>
</evidence>
<sequence>MLRGPGTFAGYFRDDAATERARTTDGWLRTGDLASRDDDGYYCVLDRIDDLHISGGENVSPSEVEDVLRRHAAVDRVAVVDVPDERWGQVGVAYVVKRAGVVTDAEDLIAHCRLHMAAFKVPARFVFVDEVPMGSSSKVSRHSLKEAAR</sequence>
<organism evidence="6 7">
    <name type="scientific">Tessaracoccus flavescens</name>
    <dbReference type="NCBI Taxonomy" id="399497"/>
    <lineage>
        <taxon>Bacteria</taxon>
        <taxon>Bacillati</taxon>
        <taxon>Actinomycetota</taxon>
        <taxon>Actinomycetes</taxon>
        <taxon>Propionibacteriales</taxon>
        <taxon>Propionibacteriaceae</taxon>
        <taxon>Tessaracoccus</taxon>
    </lineage>
</organism>
<dbReference type="Gene3D" id="3.30.300.30">
    <property type="match status" value="1"/>
</dbReference>
<keyword evidence="4" id="KW-0443">Lipid metabolism</keyword>
<evidence type="ECO:0000256" key="4">
    <source>
        <dbReference type="ARBA" id="ARBA00023098"/>
    </source>
</evidence>
<dbReference type="PANTHER" id="PTHR43859">
    <property type="entry name" value="ACYL-ACTIVATING ENZYME"/>
    <property type="match status" value="1"/>
</dbReference>
<proteinExistence type="inferred from homology"/>
<dbReference type="InterPro" id="IPR045851">
    <property type="entry name" value="AMP-bd_C_sf"/>
</dbReference>
<evidence type="ECO:0000259" key="5">
    <source>
        <dbReference type="Pfam" id="PF13193"/>
    </source>
</evidence>
<gene>
    <name evidence="6" type="ORF">K8V15_00165</name>
</gene>
<evidence type="ECO:0000256" key="3">
    <source>
        <dbReference type="ARBA" id="ARBA00022832"/>
    </source>
</evidence>
<dbReference type="AlphaFoldDB" id="A0A921ELG9"/>
<dbReference type="InterPro" id="IPR042099">
    <property type="entry name" value="ANL_N_sf"/>
</dbReference>
<evidence type="ECO:0000256" key="2">
    <source>
        <dbReference type="ARBA" id="ARBA00022598"/>
    </source>
</evidence>
<dbReference type="SUPFAM" id="SSF56801">
    <property type="entry name" value="Acetyl-CoA synthetase-like"/>
    <property type="match status" value="1"/>
</dbReference>
<reference evidence="6" key="1">
    <citation type="journal article" date="2021" name="PeerJ">
        <title>Extensive microbial diversity within the chicken gut microbiome revealed by metagenomics and culture.</title>
        <authorList>
            <person name="Gilroy R."/>
            <person name="Ravi A."/>
            <person name="Getino M."/>
            <person name="Pursley I."/>
            <person name="Horton D.L."/>
            <person name="Alikhan N.F."/>
            <person name="Baker D."/>
            <person name="Gharbi K."/>
            <person name="Hall N."/>
            <person name="Watson M."/>
            <person name="Adriaenssens E.M."/>
            <person name="Foster-Nyarko E."/>
            <person name="Jarju S."/>
            <person name="Secka A."/>
            <person name="Antonio M."/>
            <person name="Oren A."/>
            <person name="Chaudhuri R.R."/>
            <person name="La Ragione R."/>
            <person name="Hildebrand F."/>
            <person name="Pallen M.J."/>
        </authorList>
    </citation>
    <scope>NUCLEOTIDE SEQUENCE</scope>
    <source>
        <strain evidence="6">ChiGjej3B3-7470</strain>
    </source>
</reference>
<dbReference type="GO" id="GO:0006631">
    <property type="term" value="P:fatty acid metabolic process"/>
    <property type="evidence" value="ECO:0007669"/>
    <property type="project" value="UniProtKB-KW"/>
</dbReference>
<evidence type="ECO:0000313" key="6">
    <source>
        <dbReference type="EMBL" id="HJE50399.1"/>
    </source>
</evidence>
<keyword evidence="2 6" id="KW-0436">Ligase</keyword>
<dbReference type="EMBL" id="DYZF01000005">
    <property type="protein sequence ID" value="HJE50399.1"/>
    <property type="molecule type" value="Genomic_DNA"/>
</dbReference>
<dbReference type="Proteomes" id="UP000712713">
    <property type="component" value="Unassembled WGS sequence"/>
</dbReference>
<dbReference type="InterPro" id="IPR025110">
    <property type="entry name" value="AMP-bd_C"/>
</dbReference>
<keyword evidence="3" id="KW-0276">Fatty acid metabolism</keyword>
<dbReference type="Pfam" id="PF13193">
    <property type="entry name" value="AMP-binding_C"/>
    <property type="match status" value="1"/>
</dbReference>
<reference evidence="6" key="2">
    <citation type="submission" date="2021-09" db="EMBL/GenBank/DDBJ databases">
        <authorList>
            <person name="Gilroy R."/>
        </authorList>
    </citation>
    <scope>NUCLEOTIDE SEQUENCE</scope>
    <source>
        <strain evidence="6">ChiGjej3B3-7470</strain>
    </source>
</reference>
<dbReference type="GO" id="GO:0016874">
    <property type="term" value="F:ligase activity"/>
    <property type="evidence" value="ECO:0007669"/>
    <property type="project" value="UniProtKB-KW"/>
</dbReference>
<name>A0A921ELG9_9ACTN</name>